<protein>
    <recommendedName>
        <fullName evidence="8">Thiol-specific monooxygenase</fullName>
    </recommendedName>
</protein>
<dbReference type="AlphaFoldDB" id="A0AAF0J8E2"/>
<dbReference type="InterPro" id="IPR000960">
    <property type="entry name" value="Flavin_mOase"/>
</dbReference>
<evidence type="ECO:0000256" key="5">
    <source>
        <dbReference type="ARBA" id="ARBA00023002"/>
    </source>
</evidence>
<sequence>MSLQNIKRVAIIGAGASGVIALDAALREQAFDVVRCFERRERAGGVWLYDEKPNSRGIPLGVTDPAAIDPPLTAPATLPAYTPPSKQERYHHTPTYSYLETNIDAHVMEFSQEPVPDRPSEASIAKYGKSTPFRHHTVMQQYLEGITKREGYEDHIEYNTTVEKAAKEGGEWVLTLRRSGARLDYWWQERFDAVIVAIGHYNVPIVPNIPGLVEIEREFPGIVEHTKYYRGRDNYTGQHVVVVGGSVSAMDTAYDLIGRASKITSVVRSRPHVYFTDTVFTHPQIDRRPEIERIDPKKRDVYFKDGSVATGVDRIVLGTGYRYSYPFLEGLRLDDNRVNGLYLHVFSISDPTLAFVGAIAAGLTFKAFEWQAVLAVRAFAGRAKLPPVEEQRRWETDRIKERGNGTKFTLLYPHFAEYFNFVREIAGNDGPGRKLPVFNPKWAEDFNAGHQLRINWWKQDIERAKSESQATKPRAHL</sequence>
<evidence type="ECO:0008006" key="8">
    <source>
        <dbReference type="Google" id="ProtNLM"/>
    </source>
</evidence>
<dbReference type="InterPro" id="IPR050346">
    <property type="entry name" value="FMO-like"/>
</dbReference>
<keyword evidence="7" id="KW-1185">Reference proteome</keyword>
<reference evidence="6" key="1">
    <citation type="submission" date="2023-03" db="EMBL/GenBank/DDBJ databases">
        <title>Mating type loci evolution in Malassezia.</title>
        <authorList>
            <person name="Coelho M.A."/>
        </authorList>
    </citation>
    <scope>NUCLEOTIDE SEQUENCE</scope>
    <source>
        <strain evidence="6">CBS 11721</strain>
    </source>
</reference>
<name>A0AAF0J8E2_9BASI</name>
<dbReference type="Pfam" id="PF00743">
    <property type="entry name" value="FMO-like"/>
    <property type="match status" value="1"/>
</dbReference>
<dbReference type="Gene3D" id="3.50.50.60">
    <property type="entry name" value="FAD/NAD(P)-binding domain"/>
    <property type="match status" value="2"/>
</dbReference>
<evidence type="ECO:0000256" key="3">
    <source>
        <dbReference type="ARBA" id="ARBA00022827"/>
    </source>
</evidence>
<dbReference type="InterPro" id="IPR036188">
    <property type="entry name" value="FAD/NAD-bd_sf"/>
</dbReference>
<accession>A0AAF0J8E2</accession>
<dbReference type="Proteomes" id="UP001219933">
    <property type="component" value="Chromosome 6"/>
</dbReference>
<keyword evidence="5" id="KW-0560">Oxidoreductase</keyword>
<evidence type="ECO:0000313" key="6">
    <source>
        <dbReference type="EMBL" id="WFD37020.1"/>
    </source>
</evidence>
<dbReference type="PANTHER" id="PTHR23023">
    <property type="entry name" value="DIMETHYLANILINE MONOOXYGENASE"/>
    <property type="match status" value="1"/>
</dbReference>
<keyword evidence="2" id="KW-0285">Flavoprotein</keyword>
<keyword evidence="4" id="KW-0521">NADP</keyword>
<comment type="similarity">
    <text evidence="1">Belongs to the FMO family.</text>
</comment>
<dbReference type="PIRSF" id="PIRSF000332">
    <property type="entry name" value="FMO"/>
    <property type="match status" value="1"/>
</dbReference>
<organism evidence="6 7">
    <name type="scientific">Malassezia cuniculi</name>
    <dbReference type="NCBI Taxonomy" id="948313"/>
    <lineage>
        <taxon>Eukaryota</taxon>
        <taxon>Fungi</taxon>
        <taxon>Dikarya</taxon>
        <taxon>Basidiomycota</taxon>
        <taxon>Ustilaginomycotina</taxon>
        <taxon>Malasseziomycetes</taxon>
        <taxon>Malasseziales</taxon>
        <taxon>Malasseziaceae</taxon>
        <taxon>Malassezia</taxon>
    </lineage>
</organism>
<dbReference type="EMBL" id="CP119882">
    <property type="protein sequence ID" value="WFD37020.1"/>
    <property type="molecule type" value="Genomic_DNA"/>
</dbReference>
<evidence type="ECO:0000256" key="4">
    <source>
        <dbReference type="ARBA" id="ARBA00022857"/>
    </source>
</evidence>
<evidence type="ECO:0000313" key="7">
    <source>
        <dbReference type="Proteomes" id="UP001219933"/>
    </source>
</evidence>
<dbReference type="Pfam" id="PF13738">
    <property type="entry name" value="Pyr_redox_3"/>
    <property type="match status" value="1"/>
</dbReference>
<keyword evidence="3" id="KW-0274">FAD</keyword>
<dbReference type="InterPro" id="IPR020946">
    <property type="entry name" value="Flavin_mOase-like"/>
</dbReference>
<gene>
    <name evidence="6" type="ORF">MCUN1_003912</name>
</gene>
<dbReference type="GO" id="GO:0004499">
    <property type="term" value="F:N,N-dimethylaniline monooxygenase activity"/>
    <property type="evidence" value="ECO:0007669"/>
    <property type="project" value="InterPro"/>
</dbReference>
<dbReference type="GO" id="GO:0050661">
    <property type="term" value="F:NADP binding"/>
    <property type="evidence" value="ECO:0007669"/>
    <property type="project" value="InterPro"/>
</dbReference>
<proteinExistence type="inferred from homology"/>
<evidence type="ECO:0000256" key="2">
    <source>
        <dbReference type="ARBA" id="ARBA00022630"/>
    </source>
</evidence>
<evidence type="ECO:0000256" key="1">
    <source>
        <dbReference type="ARBA" id="ARBA00009183"/>
    </source>
</evidence>
<dbReference type="GO" id="GO:0050660">
    <property type="term" value="F:flavin adenine dinucleotide binding"/>
    <property type="evidence" value="ECO:0007669"/>
    <property type="project" value="InterPro"/>
</dbReference>
<dbReference type="SUPFAM" id="SSF51905">
    <property type="entry name" value="FAD/NAD(P)-binding domain"/>
    <property type="match status" value="2"/>
</dbReference>